<dbReference type="OrthoDB" id="4190804at2759"/>
<comment type="caution">
    <text evidence="2">The sequence shown here is derived from an EMBL/GenBank/DDBJ whole genome shotgun (WGS) entry which is preliminary data.</text>
</comment>
<proteinExistence type="predicted"/>
<feature type="region of interest" description="Disordered" evidence="1">
    <location>
        <begin position="1"/>
        <end position="71"/>
    </location>
</feature>
<feature type="compositionally biased region" description="Basic and acidic residues" evidence="1">
    <location>
        <begin position="21"/>
        <end position="30"/>
    </location>
</feature>
<dbReference type="EMBL" id="LGTZ01002613">
    <property type="protein sequence ID" value="OJD12312.1"/>
    <property type="molecule type" value="Genomic_DNA"/>
</dbReference>
<dbReference type="Proteomes" id="UP000242791">
    <property type="component" value="Unassembled WGS sequence"/>
</dbReference>
<organism evidence="2 3">
    <name type="scientific">Blastomyces percursus</name>
    <dbReference type="NCBI Taxonomy" id="1658174"/>
    <lineage>
        <taxon>Eukaryota</taxon>
        <taxon>Fungi</taxon>
        <taxon>Dikarya</taxon>
        <taxon>Ascomycota</taxon>
        <taxon>Pezizomycotina</taxon>
        <taxon>Eurotiomycetes</taxon>
        <taxon>Eurotiomycetidae</taxon>
        <taxon>Onygenales</taxon>
        <taxon>Ajellomycetaceae</taxon>
        <taxon>Blastomyces</taxon>
    </lineage>
</organism>
<gene>
    <name evidence="2" type="ORF">ACJ73_09375</name>
</gene>
<keyword evidence="3" id="KW-1185">Reference proteome</keyword>
<dbReference type="VEuPathDB" id="FungiDB:ACJ73_09375"/>
<evidence type="ECO:0000313" key="3">
    <source>
        <dbReference type="Proteomes" id="UP000242791"/>
    </source>
</evidence>
<dbReference type="AlphaFoldDB" id="A0A1J9P786"/>
<evidence type="ECO:0000256" key="1">
    <source>
        <dbReference type="SAM" id="MobiDB-lite"/>
    </source>
</evidence>
<protein>
    <submittedName>
        <fullName evidence="2">Uncharacterized protein</fullName>
    </submittedName>
</protein>
<sequence>MAKEATEQLGKSSSGHRRRSNRSDWHEFHTADCNGNAPRASCPARQRTVAPDDRAANHPTPSPTQPQYQPQSSAFRDFKDEFGHIDLKTTNKLAGDSNYTTWRREIEAKAILIQASDLLKNLEEGSGNCQGDDAKIWRYKESKLWEYIWNSMKPEPQTLAQSKSRQETEGSTKMGRAAALWQALELGYQPHWADLQAQFYAKIASISIDQYEKDITKYAKAWELWNRPMQLSTKFEFKLCGSLPVQLHYHYPSCHLGQQPS</sequence>
<reference evidence="2 3" key="1">
    <citation type="submission" date="2015-08" db="EMBL/GenBank/DDBJ databases">
        <title>Emmonsia species relationships and genome sequence.</title>
        <authorList>
            <person name="Cuomo C.A."/>
            <person name="Schwartz I.S."/>
            <person name="Kenyon C."/>
            <person name="De Hoog G.S."/>
            <person name="Govender N.P."/>
            <person name="Botha A."/>
            <person name="Moreno L."/>
            <person name="De Vries M."/>
            <person name="Munoz J.F."/>
            <person name="Stielow J.B."/>
        </authorList>
    </citation>
    <scope>NUCLEOTIDE SEQUENCE [LARGE SCALE GENOMIC DNA]</scope>
    <source>
        <strain evidence="2 3">EI222</strain>
    </source>
</reference>
<dbReference type="STRING" id="1658174.A0A1J9P786"/>
<accession>A0A1J9P786</accession>
<evidence type="ECO:0000313" key="2">
    <source>
        <dbReference type="EMBL" id="OJD12312.1"/>
    </source>
</evidence>
<name>A0A1J9P786_9EURO</name>